<evidence type="ECO:0000256" key="7">
    <source>
        <dbReference type="SAM" id="MobiDB-lite"/>
    </source>
</evidence>
<evidence type="ECO:0000313" key="10">
    <source>
        <dbReference type="Proteomes" id="UP000092740"/>
    </source>
</evidence>
<name>A0AB36E8F3_HAEPA</name>
<keyword evidence="6" id="KW-0175">Coiled coil</keyword>
<feature type="coiled-coil region" evidence="6">
    <location>
        <begin position="1010"/>
        <end position="1037"/>
    </location>
</feature>
<comment type="similarity">
    <text evidence="5">In the N-terminal section; belongs to the CdiA toxin family.</text>
</comment>
<accession>A0AB36E8F3</accession>
<evidence type="ECO:0000313" key="9">
    <source>
        <dbReference type="EMBL" id="OBY51287.1"/>
    </source>
</evidence>
<evidence type="ECO:0000256" key="5">
    <source>
        <dbReference type="ARBA" id="ARBA00024043"/>
    </source>
</evidence>
<dbReference type="InterPro" id="IPR006914">
    <property type="entry name" value="VENN_dom"/>
</dbReference>
<evidence type="ECO:0000256" key="6">
    <source>
        <dbReference type="SAM" id="Coils"/>
    </source>
</evidence>
<dbReference type="Pfam" id="PF05594">
    <property type="entry name" value="Fil_haemagg"/>
    <property type="match status" value="10"/>
</dbReference>
<keyword evidence="2" id="KW-0800">Toxin</keyword>
<protein>
    <recommendedName>
        <fullName evidence="8">VENN motif-containing domain-containing protein</fullName>
    </recommendedName>
</protein>
<dbReference type="GO" id="GO:0090729">
    <property type="term" value="F:toxin activity"/>
    <property type="evidence" value="ECO:0007669"/>
    <property type="project" value="UniProtKB-KW"/>
</dbReference>
<evidence type="ECO:0000256" key="2">
    <source>
        <dbReference type="ARBA" id="ARBA00022656"/>
    </source>
</evidence>
<sequence length="3470" mass="375635">AEKIHLVDNGQGLGVRNAGHIGASAGSVKIDSQGKIVNEGVINGVDNIHLHTAVATNTGKIESKQGQIDLNAKSITQDGSVIARKGNVSLKGNVVRQKGETVAKGRVDYDAKSIVADKTAFIAAGVNITEDKGKVVRTLDAAHVAGSGITLKGDNSVTMHGKQVASGNIAVQGGALNLDGSQTTGYNVSLSSDQQDIQLNQANVYATNELSLSSSGLLSTQGSELSAETIKTSQSELDNKGGHWTQRGSDDLTIHTNTLNNQDGGISTKGRMLIEANNVNNSKGTLLSGKALQLDTKRIDSTDGVIASDENVTLSSQNIVNRNGLIQSGKSAVINTGLLDNQKGKVLSRGEQQISSTTLINQDGNIVSGEKQSIHTTQLNNHNGIVSSQTHQEISVQKDIDNRQGRISGVDSQIRANQIDNSGQGELLSSESLSLNVASMLNNTQGIIKGTKTFIKAEDINNNSGVLYAQNLGQIQVSNQLDNQNNGKVISLGDMTLQAEKLDNRGGVTQVAQQLALTVPTILNNKTGKDGSFIQANKLTIDAKKIDNQGTVDKSNGAIQQGIAAKTLLLNAQNIDNVEGGIYVEDKAKLHINGTLNNQKGEVLSWKDTEISGSNLSIDNDSGRLQASHALDIHTHSLSLTGKGHLEADKLHLGLQSDFNSTNDINAATELNIETSGSVINSNKLSAGKRLTISAQNVDNQEAGRLSSAETRITASGKITNQGLINSFTENNDSKTVLKATHIDNVGSGRIYGDHVALQADKIENHDGKNIAGEVKSATIAARHRLSLTGKEIVNSTAFYEKDKKGGSTLYSGGNIEFGERLNTQDQAEGKAEVLRNKSGIIEAEGGIGLSGVKKTFNTNEHFVTEKIEVPEEGKKQNIQYVMIGTNGIDFNTGGQVKSDRFEQRVLSDKNEPGVYDLVWKTLLHRKLDNDELKVGYIPLANQKVCSTVDPSLCYIYPTTLYGTDYGVWERFGLKAPQNAPSLENLPTIRKEPSKPGKLPIRYSEFPDLKARHEEALRQYDIEIEAYKQDVANYNKAIKEYTDWANKHADSFTELNQRIKANNDLLPGHYRERWVMNVTEEKVAKSVVTKSLPGQILAGADIDLGNSYLENDKSTIISGGLIHKAQGELKNLDEKGTVSHQIYGTASWVEPRWRGHRKGWRWYGESFNDVIKRRETNTTFDMNIFTELSQANKTVDNPFYQDQSAHKVKLGNGVESSVLGTLDTRKIDTQAIGKSPTLQTIESQFNNQLEVRTIQPDTRLPTQSLYKINPTAESHVLVETDSDFTNKNRWLSSDYILNSLHINPQATMKRLGDGYYEQRLVREQMNRLTGHHFSGNNQTFEEQYKSLMDAGLTFAKKFNLTVGVSLTPEQVAQLTSDIVWIEKQKVTLPSGKVVEALVPRVYAVVKKGDLNGTGTLISGEKLYVKGSEFENQGTLSGRQIAKIDVDSLKNSGTLSSEILSANVSGNANNVGGVLEADKALLLKVAGDFNHRSTTQTSDIKANGLTRHETNLDRKALLHVKGENGLLSVSANNMTLEGSEVSNDGKGLTLLDAKNNLNLTALSVGYDEKLGNSNAYRNANLQDVVASTVKGGGDVQLQAKDIHANGGKLESEKRLALVAENDLVLDAAGKTASLEEYAKTKKRNLISSRSSERYSYDKLNAHEVAQLKGEQIEVTAGRNVSMKGTQANATQAITALAGGELDVGTVTNSHEQIKWDKHKRSGLSASFSHGTAQIGYQRNKSNRDMTGYDENVIGSQLVAESGALELNAKDNVNVNGSRLASGGDMVLAGKNVNLNAVNELHNSERHQNQKSTGIGMGFVYDPVARAKDNYRQKEAQGGTKSIIGKSTAASDAVVDSAESMMRGLQPYANHNRSESHKYNQKSLAKTTALETGGKLNIQAREGDIRAQGSRISAEGDAQFIAAQNVDFGVAVHEQSQQASSRKRGVGIDGLAKYVVGGHTQRENGDTRLSQEVGSQISIAGNSTTIAEKGDVTLKGTTFVSGGKNRLQANEGNVKLMTAETTDNSVQVRKGHGVGEAVISDTERFFGYNRTRMNQDGDKVSHDGSQLASLNNKVEVYAGKDYQQTASEVLAKEKVDINAQNITINNALNHQENSYSESDLKIGQFSRIKSPIIDLINTIEGAVKNDKASDRLKAANAMSIAAQGYNLYNSISKLKDPKSGTYLFRAESGSGIAHSRQSQEGLSDISQGSRINAKEINLVARGDGSLNEKGERKLGNINLTHAELTSRDETGKRLEDSRITLTGNELNIKAGENHTQFKGRNSSMGVEVGVAATVGAQTGVGIYARVGGSSGKEDGESKTYQSSQLNAETVTLNSQGDTNLIGSQVKGKTVNANVGGNLNIESLQDEEHFKTKSSGGGLEVEFGFGNNWSVSGYGNSEKGESHRKQVNEQAGIFAEEGGYHVDAKNVHLNGGAITGTNSQANELKTNSFTFADIQNESSSNAMSGSVSANAKGKGSKVNSTSFGGGLPINESDSDNSVTRATLSEGKITLNKDSEPTQTTAQALGINTDINQANSQVNAPKDVKQQLSEQRQISAAAGHIRDAVNTYMANQQKAAIKEMAALQAEREELVKRNDKGALAKVDEKLITLLKESEEWGNEGKYRRALDAITSAGVAALTGQSAQGIAVTAASPYVNQAIKNATTDEQTGKVNKVTNIAAHALWGAVESNALGGSSTAGALSAGGAELVAPQIAKVLYDKAPNELTSSEKQRVIALSGVIGKAIGGITSAAKGGDTYAISKNSDISGNIAKNAVENNSVFKARGEHYLTQLQKLKKKPLEEKNRLLREMGAESTKHSLAIRDACKVSAEQCKFYIEMVKDARNYYIEEQTKHPEWTYSEEGKMLQTLREWAEYDLKMAQGILAEKPQVQVSRGVRVEGKIDDPRYPERNAFAKYRAVEGTNIGGTHLIGQPAPDRNHEKNMTEFEYYKRWVKDGIISPQNIPSSVFKNLANEGRSYTDKKTGKVTKNPDADFFYRLLVEQVKNGNVISDKEYLNSIPKQTPGVKKIFALPNDITSDRSSVAYRFADKGLDSLSNSEVRDLGKQMYFYSKHHVELGDKVVAADQALDFALIKIGLERHGLKTKVSDSERNKLIGYMELMYDDIRDPSKDIAIRTRDEKLDKIRSNTFGAIGYGGCKALDGSESTCDKALATGILFGNMLEVTSTVKGAISDNKNITPTQPLHPYTPDSHLNPKKGSNSNVSARSETSVKNSSAGLKNKVGAFLNSLNPVERAKAKAAAEKQAQAILNNNFYADQSGYGWDTHDLRTFESGRVVRAEKINASQVTDRDGLVRVGETKIKSDNDILASTGKKSLPYHPTGYPAWKEGTLVTDRRIMRPERMRMVIDHAQYQAILDGKVALGNWATKEPINSISDMRKHLAITEEFKPNRINGKPNKFYVVEFEVRPGIGVREGTAGPMFDTVTNKMMPGGVKQINFIDGTPYTNPNSFKIDKNSIREIK</sequence>
<evidence type="ECO:0000256" key="4">
    <source>
        <dbReference type="ARBA" id="ARBA00023026"/>
    </source>
</evidence>
<dbReference type="InterPro" id="IPR008619">
    <property type="entry name" value="Filamentous_hemagglutn_rpt"/>
</dbReference>
<dbReference type="Pfam" id="PF04829">
    <property type="entry name" value="PT-VENN"/>
    <property type="match status" value="1"/>
</dbReference>
<comment type="subcellular location">
    <subcellularLocation>
        <location evidence="1">Target cell</location>
        <location evidence="1">Target cell cytoplasm</location>
    </subcellularLocation>
</comment>
<evidence type="ECO:0000256" key="1">
    <source>
        <dbReference type="ARBA" id="ARBA00004219"/>
    </source>
</evidence>
<dbReference type="InterPro" id="IPR010069">
    <property type="entry name" value="CdiA_FHA1_rpt"/>
</dbReference>
<dbReference type="EMBL" id="MAQD01000007">
    <property type="protein sequence ID" value="OBY51287.1"/>
    <property type="molecule type" value="Genomic_DNA"/>
</dbReference>
<gene>
    <name evidence="9" type="ORF">BBB48_07780</name>
</gene>
<comment type="caution">
    <text evidence="9">The sequence shown here is derived from an EMBL/GenBank/DDBJ whole genome shotgun (WGS) entry which is preliminary data.</text>
</comment>
<dbReference type="NCBIfam" id="TIGR01731">
    <property type="entry name" value="fil_hemag_20aa"/>
    <property type="match status" value="11"/>
</dbReference>
<reference evidence="9 10" key="1">
    <citation type="submission" date="2016-06" db="EMBL/GenBank/DDBJ databases">
        <title>Simultaneous identification of Haemophilus influenzae and Haemophilus haemolyticus using TaqMan real-time PCR.</title>
        <authorList>
            <person name="Price E.P."/>
            <person name="Sarovich D.S."/>
            <person name="Harris T."/>
            <person name="Spargo J.C."/>
            <person name="Nosworthy E."/>
            <person name="Beissbarth J."/>
            <person name="Smith-Vaughan H.C."/>
        </authorList>
    </citation>
    <scope>NUCLEOTIDE SEQUENCE [LARGE SCALE GENOMIC DNA]</scope>
    <source>
        <strain evidence="9 10">ATCC 9796</strain>
    </source>
</reference>
<dbReference type="GO" id="GO:0003824">
    <property type="term" value="F:catalytic activity"/>
    <property type="evidence" value="ECO:0007669"/>
    <property type="project" value="UniProtKB-ARBA"/>
</dbReference>
<dbReference type="InterPro" id="IPR025157">
    <property type="entry name" value="Hemagglutinin_rpt"/>
</dbReference>
<evidence type="ECO:0000256" key="3">
    <source>
        <dbReference type="ARBA" id="ARBA00022913"/>
    </source>
</evidence>
<evidence type="ECO:0000259" key="8">
    <source>
        <dbReference type="Pfam" id="PF04829"/>
    </source>
</evidence>
<feature type="domain" description="VENN motif-containing" evidence="8">
    <location>
        <begin position="2716"/>
        <end position="2772"/>
    </location>
</feature>
<feature type="region of interest" description="Disordered" evidence="7">
    <location>
        <begin position="3184"/>
        <end position="3225"/>
    </location>
</feature>
<feature type="compositionally biased region" description="Polar residues" evidence="7">
    <location>
        <begin position="3207"/>
        <end position="3225"/>
    </location>
</feature>
<feature type="compositionally biased region" description="Low complexity" evidence="7">
    <location>
        <begin position="2456"/>
        <end position="2468"/>
    </location>
</feature>
<feature type="region of interest" description="Disordered" evidence="7">
    <location>
        <begin position="2456"/>
        <end position="2496"/>
    </location>
</feature>
<feature type="non-terminal residue" evidence="9">
    <location>
        <position position="1"/>
    </location>
</feature>
<keyword evidence="4" id="KW-0843">Virulence</keyword>
<dbReference type="Pfam" id="PF13332">
    <property type="entry name" value="Fil_haemagg_2"/>
    <property type="match status" value="5"/>
</dbReference>
<proteinExistence type="inferred from homology"/>
<keyword evidence="3" id="KW-1266">Target cell cytoplasm</keyword>
<dbReference type="Proteomes" id="UP000092740">
    <property type="component" value="Unassembled WGS sequence"/>
</dbReference>
<organism evidence="9 10">
    <name type="scientific">Haemophilus parainfluenzae</name>
    <dbReference type="NCBI Taxonomy" id="729"/>
    <lineage>
        <taxon>Bacteria</taxon>
        <taxon>Pseudomonadati</taxon>
        <taxon>Pseudomonadota</taxon>
        <taxon>Gammaproteobacteria</taxon>
        <taxon>Pasteurellales</taxon>
        <taxon>Pasteurellaceae</taxon>
        <taxon>Haemophilus</taxon>
    </lineage>
</organism>